<dbReference type="AlphaFoldDB" id="A0AAN6UZ77"/>
<keyword evidence="3" id="KW-1185">Reference proteome</keyword>
<gene>
    <name evidence="2" type="ORF">C8A04DRAFT_30635</name>
</gene>
<comment type="caution">
    <text evidence="2">The sequence shown here is derived from an EMBL/GenBank/DDBJ whole genome shotgun (WGS) entry which is preliminary data.</text>
</comment>
<evidence type="ECO:0000313" key="3">
    <source>
        <dbReference type="Proteomes" id="UP001302676"/>
    </source>
</evidence>
<feature type="domain" description="Alkyl hydroperoxide reductase subunit C/ Thiol specific antioxidant" evidence="1">
    <location>
        <begin position="22"/>
        <end position="127"/>
    </location>
</feature>
<evidence type="ECO:0000313" key="2">
    <source>
        <dbReference type="EMBL" id="KAK4141790.1"/>
    </source>
</evidence>
<dbReference type="SUPFAM" id="SSF52833">
    <property type="entry name" value="Thioredoxin-like"/>
    <property type="match status" value="1"/>
</dbReference>
<dbReference type="GO" id="GO:0016491">
    <property type="term" value="F:oxidoreductase activity"/>
    <property type="evidence" value="ECO:0007669"/>
    <property type="project" value="InterPro"/>
</dbReference>
<dbReference type="InterPro" id="IPR000866">
    <property type="entry name" value="AhpC/TSA"/>
</dbReference>
<dbReference type="InterPro" id="IPR036249">
    <property type="entry name" value="Thioredoxin-like_sf"/>
</dbReference>
<protein>
    <recommendedName>
        <fullName evidence="1">Alkyl hydroperoxide reductase subunit C/ Thiol specific antioxidant domain-containing protein</fullName>
    </recommendedName>
</protein>
<reference evidence="2" key="1">
    <citation type="journal article" date="2023" name="Mol. Phylogenet. Evol.">
        <title>Genome-scale phylogeny and comparative genomics of the fungal order Sordariales.</title>
        <authorList>
            <person name="Hensen N."/>
            <person name="Bonometti L."/>
            <person name="Westerberg I."/>
            <person name="Brannstrom I.O."/>
            <person name="Guillou S."/>
            <person name="Cros-Aarteil S."/>
            <person name="Calhoun S."/>
            <person name="Haridas S."/>
            <person name="Kuo A."/>
            <person name="Mondo S."/>
            <person name="Pangilinan J."/>
            <person name="Riley R."/>
            <person name="LaButti K."/>
            <person name="Andreopoulos B."/>
            <person name="Lipzen A."/>
            <person name="Chen C."/>
            <person name="Yan M."/>
            <person name="Daum C."/>
            <person name="Ng V."/>
            <person name="Clum A."/>
            <person name="Steindorff A."/>
            <person name="Ohm R.A."/>
            <person name="Martin F."/>
            <person name="Silar P."/>
            <person name="Natvig D.O."/>
            <person name="Lalanne C."/>
            <person name="Gautier V."/>
            <person name="Ament-Velasquez S.L."/>
            <person name="Kruys A."/>
            <person name="Hutchinson M.I."/>
            <person name="Powell A.J."/>
            <person name="Barry K."/>
            <person name="Miller A.N."/>
            <person name="Grigoriev I.V."/>
            <person name="Debuchy R."/>
            <person name="Gladieux P."/>
            <person name="Hiltunen Thoren M."/>
            <person name="Johannesson H."/>
        </authorList>
    </citation>
    <scope>NUCLEOTIDE SEQUENCE</scope>
    <source>
        <strain evidence="2">CBS 141.50</strain>
    </source>
</reference>
<dbReference type="Gene3D" id="3.40.30.10">
    <property type="entry name" value="Glutaredoxin"/>
    <property type="match status" value="1"/>
</dbReference>
<organism evidence="2 3">
    <name type="scientific">Dichotomopilus funicola</name>
    <dbReference type="NCBI Taxonomy" id="1934379"/>
    <lineage>
        <taxon>Eukaryota</taxon>
        <taxon>Fungi</taxon>
        <taxon>Dikarya</taxon>
        <taxon>Ascomycota</taxon>
        <taxon>Pezizomycotina</taxon>
        <taxon>Sordariomycetes</taxon>
        <taxon>Sordariomycetidae</taxon>
        <taxon>Sordariales</taxon>
        <taxon>Chaetomiaceae</taxon>
        <taxon>Dichotomopilus</taxon>
    </lineage>
</organism>
<dbReference type="GO" id="GO:0016209">
    <property type="term" value="F:antioxidant activity"/>
    <property type="evidence" value="ECO:0007669"/>
    <property type="project" value="InterPro"/>
</dbReference>
<reference evidence="2" key="2">
    <citation type="submission" date="2023-05" db="EMBL/GenBank/DDBJ databases">
        <authorList>
            <consortium name="Lawrence Berkeley National Laboratory"/>
            <person name="Steindorff A."/>
            <person name="Hensen N."/>
            <person name="Bonometti L."/>
            <person name="Westerberg I."/>
            <person name="Brannstrom I.O."/>
            <person name="Guillou S."/>
            <person name="Cros-Aarteil S."/>
            <person name="Calhoun S."/>
            <person name="Haridas S."/>
            <person name="Kuo A."/>
            <person name="Mondo S."/>
            <person name="Pangilinan J."/>
            <person name="Riley R."/>
            <person name="Labutti K."/>
            <person name="Andreopoulos B."/>
            <person name="Lipzen A."/>
            <person name="Chen C."/>
            <person name="Yanf M."/>
            <person name="Daum C."/>
            <person name="Ng V."/>
            <person name="Clum A."/>
            <person name="Ohm R."/>
            <person name="Martin F."/>
            <person name="Silar P."/>
            <person name="Natvig D."/>
            <person name="Lalanne C."/>
            <person name="Gautier V."/>
            <person name="Ament-Velasquez S.L."/>
            <person name="Kruys A."/>
            <person name="Hutchinson M.I."/>
            <person name="Powell A.J."/>
            <person name="Barry K."/>
            <person name="Miller A.N."/>
            <person name="Grigoriev I.V."/>
            <person name="Debuchy R."/>
            <person name="Gladieux P."/>
            <person name="Thoren M.H."/>
            <person name="Johannesson H."/>
        </authorList>
    </citation>
    <scope>NUCLEOTIDE SEQUENCE</scope>
    <source>
        <strain evidence="2">CBS 141.50</strain>
    </source>
</reference>
<name>A0AAN6UZ77_9PEZI</name>
<sequence>MSTTSTPNPVETFDEIVRSSTFTFLLYYRGHWCPFCIAHLKQLVALTPEIKAAGGTVIAATAEIPKHLDAVRKATGFTDTVVVDPENVLAAELKKRGLLDIAVTPWRGYEWGLAQPGFLVVRGDGRVMGRWAVVPALMNLAGAKDRPVLAEVWEDVRRQLKGEDTTEGKVYTTTGAFHLLKQKIFG</sequence>
<dbReference type="RefSeq" id="XP_062635161.1">
    <property type="nucleotide sequence ID" value="XM_062781451.1"/>
</dbReference>
<dbReference type="Pfam" id="PF00578">
    <property type="entry name" value="AhpC-TSA"/>
    <property type="match status" value="1"/>
</dbReference>
<evidence type="ECO:0000259" key="1">
    <source>
        <dbReference type="Pfam" id="PF00578"/>
    </source>
</evidence>
<dbReference type="EMBL" id="MU853606">
    <property type="protein sequence ID" value="KAK4141790.1"/>
    <property type="molecule type" value="Genomic_DNA"/>
</dbReference>
<proteinExistence type="predicted"/>
<dbReference type="GeneID" id="87818064"/>
<accession>A0AAN6UZ77</accession>
<dbReference type="Proteomes" id="UP001302676">
    <property type="component" value="Unassembled WGS sequence"/>
</dbReference>